<name>U1GYC4_ENDPU</name>
<evidence type="ECO:0000313" key="5">
    <source>
        <dbReference type="Proteomes" id="UP000019373"/>
    </source>
</evidence>
<feature type="compositionally biased region" description="Low complexity" evidence="1">
    <location>
        <begin position="79"/>
        <end position="90"/>
    </location>
</feature>
<feature type="compositionally biased region" description="Polar residues" evidence="1">
    <location>
        <begin position="66"/>
        <end position="78"/>
    </location>
</feature>
<feature type="region of interest" description="Disordered" evidence="1">
    <location>
        <begin position="260"/>
        <end position="361"/>
    </location>
</feature>
<gene>
    <name evidence="4" type="ORF">EPUS_07667</name>
</gene>
<feature type="transmembrane region" description="Helical" evidence="2">
    <location>
        <begin position="134"/>
        <end position="156"/>
    </location>
</feature>
<dbReference type="PANTHER" id="PTHR36089">
    <property type="entry name" value="CHITIN SYNTHASE 3 COMPLEX PROTEIN CSI2-RELATED"/>
    <property type="match status" value="1"/>
</dbReference>
<dbReference type="RefSeq" id="XP_007785538.1">
    <property type="nucleotide sequence ID" value="XM_007787348.1"/>
</dbReference>
<feature type="signal peptide" evidence="3">
    <location>
        <begin position="1"/>
        <end position="30"/>
    </location>
</feature>
<keyword evidence="5" id="KW-1185">Reference proteome</keyword>
<protein>
    <submittedName>
        <fullName evidence="4">Uncharacterized protein</fullName>
    </submittedName>
</protein>
<evidence type="ECO:0000256" key="3">
    <source>
        <dbReference type="SAM" id="SignalP"/>
    </source>
</evidence>
<feature type="compositionally biased region" description="Basic and acidic residues" evidence="1">
    <location>
        <begin position="349"/>
        <end position="361"/>
    </location>
</feature>
<dbReference type="EMBL" id="KE720657">
    <property type="protein sequence ID" value="ERF77126.1"/>
    <property type="molecule type" value="Genomic_DNA"/>
</dbReference>
<feature type="region of interest" description="Disordered" evidence="1">
    <location>
        <begin position="207"/>
        <end position="240"/>
    </location>
</feature>
<accession>U1GYC4</accession>
<dbReference type="OMA" id="ANAPYMQ"/>
<keyword evidence="2" id="KW-0812">Transmembrane</keyword>
<sequence>MRSTASGRMSPSVLFLLAVFTIIGISRVAAQDLPTLTISTDNSIPTASGPASDSDASTEDTASNTLPPLTSLAGSSVETTGTPPSLSTTTDNPGLPKLTDLPTLSGQYSYPPPSVPPTAKAPYMQHSNLPEGTVFIAVGAALGFFALVIIAWRGLVAWSINRSVRRSASKGYTAVGDSYDKSDKRKSGLYGSAAAMGSTMSLEKLVSTSRTGTAGSKPRENSNLFFSPTAGAGMQTPGSRNSGYLPSGYYASTNAAPGGGAGMTTLGEPGDRASRLRPHSGIHASPRHLDPSPPESPDVRPSTAGLSAGDSRSSLNLSTTTGNRAPSTYLDDLMNVPPMPQHTNLSGRPKRESTGRGSYRD</sequence>
<dbReference type="OrthoDB" id="4065319at2759"/>
<dbReference type="HOGENOM" id="CLU_037244_1_0_1"/>
<dbReference type="eggNOG" id="ENOG502S625">
    <property type="taxonomic scope" value="Eukaryota"/>
</dbReference>
<keyword evidence="2" id="KW-0472">Membrane</keyword>
<feature type="compositionally biased region" description="Polar residues" evidence="1">
    <location>
        <begin position="310"/>
        <end position="326"/>
    </location>
</feature>
<dbReference type="Proteomes" id="UP000019373">
    <property type="component" value="Unassembled WGS sequence"/>
</dbReference>
<dbReference type="PANTHER" id="PTHR36089:SF1">
    <property type="entry name" value="CHITIN SYNTHASE 3 COMPLEX PROTEIN CSI2-RELATED"/>
    <property type="match status" value="1"/>
</dbReference>
<dbReference type="GO" id="GO:0000324">
    <property type="term" value="C:fungal-type vacuole"/>
    <property type="evidence" value="ECO:0007669"/>
    <property type="project" value="TreeGrafter"/>
</dbReference>
<keyword evidence="2" id="KW-1133">Transmembrane helix</keyword>
<organism evidence="4 5">
    <name type="scientific">Endocarpon pusillum (strain Z07020 / HMAS-L-300199)</name>
    <name type="common">Lichen-forming fungus</name>
    <dbReference type="NCBI Taxonomy" id="1263415"/>
    <lineage>
        <taxon>Eukaryota</taxon>
        <taxon>Fungi</taxon>
        <taxon>Dikarya</taxon>
        <taxon>Ascomycota</taxon>
        <taxon>Pezizomycotina</taxon>
        <taxon>Eurotiomycetes</taxon>
        <taxon>Chaetothyriomycetidae</taxon>
        <taxon>Verrucariales</taxon>
        <taxon>Verrucariaceae</taxon>
        <taxon>Endocarpon</taxon>
    </lineage>
</organism>
<feature type="compositionally biased region" description="Low complexity" evidence="1">
    <location>
        <begin position="51"/>
        <end position="65"/>
    </location>
</feature>
<evidence type="ECO:0000313" key="4">
    <source>
        <dbReference type="EMBL" id="ERF77126.1"/>
    </source>
</evidence>
<reference evidence="5" key="1">
    <citation type="journal article" date="2014" name="BMC Genomics">
        <title>Genome characteristics reveal the impact of lichenization on lichen-forming fungus Endocarpon pusillum Hedwig (Verrucariales, Ascomycota).</title>
        <authorList>
            <person name="Wang Y.-Y."/>
            <person name="Liu B."/>
            <person name="Zhang X.-Y."/>
            <person name="Zhou Q.-M."/>
            <person name="Zhang T."/>
            <person name="Li H."/>
            <person name="Yu Y.-F."/>
            <person name="Zhang X.-L."/>
            <person name="Hao X.-Y."/>
            <person name="Wang M."/>
            <person name="Wang L."/>
            <person name="Wei J.-C."/>
        </authorList>
    </citation>
    <scope>NUCLEOTIDE SEQUENCE [LARGE SCALE GENOMIC DNA]</scope>
    <source>
        <strain evidence="5">Z07020 / HMAS-L-300199</strain>
    </source>
</reference>
<feature type="region of interest" description="Disordered" evidence="1">
    <location>
        <begin position="38"/>
        <end position="122"/>
    </location>
</feature>
<feature type="chain" id="PRO_5004611620" evidence="3">
    <location>
        <begin position="31"/>
        <end position="361"/>
    </location>
</feature>
<dbReference type="AlphaFoldDB" id="U1GYC4"/>
<proteinExistence type="predicted"/>
<keyword evidence="3" id="KW-0732">Signal</keyword>
<dbReference type="InterPro" id="IPR051009">
    <property type="entry name" value="PRM"/>
</dbReference>
<evidence type="ECO:0000256" key="1">
    <source>
        <dbReference type="SAM" id="MobiDB-lite"/>
    </source>
</evidence>
<dbReference type="GeneID" id="19242547"/>
<evidence type="ECO:0000256" key="2">
    <source>
        <dbReference type="SAM" id="Phobius"/>
    </source>
</evidence>